<organism evidence="4 5">
    <name type="scientific">Kibdelosporangium lantanae</name>
    <dbReference type="NCBI Taxonomy" id="1497396"/>
    <lineage>
        <taxon>Bacteria</taxon>
        <taxon>Bacillati</taxon>
        <taxon>Actinomycetota</taxon>
        <taxon>Actinomycetes</taxon>
        <taxon>Pseudonocardiales</taxon>
        <taxon>Pseudonocardiaceae</taxon>
        <taxon>Kibdelosporangium</taxon>
    </lineage>
</organism>
<sequence length="146" mass="16186">MAQVDHYLEDEPPVANSIVVAVSAFVLDDADQVLMVRDDDIYALPSGDVEVGETMTQAVVRVVEREAGVRIEVTGLVGVYSDPRHVIAYDNGEVRQEFSVCFRGRYVSGADAVWVDQPLLPELTIHPAVRLRIQHGLDDRAEAYYS</sequence>
<dbReference type="PANTHER" id="PTHR43046">
    <property type="entry name" value="GDP-MANNOSE MANNOSYL HYDROLASE"/>
    <property type="match status" value="1"/>
</dbReference>
<proteinExistence type="predicted"/>
<dbReference type="Pfam" id="PF00293">
    <property type="entry name" value="NUDIX"/>
    <property type="match status" value="1"/>
</dbReference>
<dbReference type="PROSITE" id="PS51462">
    <property type="entry name" value="NUDIX"/>
    <property type="match status" value="1"/>
</dbReference>
<protein>
    <submittedName>
        <fullName evidence="4">NUDIX domain-containing protein</fullName>
    </submittedName>
</protein>
<name>A0ABW3M9K9_9PSEU</name>
<feature type="domain" description="Nudix hydrolase" evidence="3">
    <location>
        <begin position="17"/>
        <end position="137"/>
    </location>
</feature>
<comment type="cofactor">
    <cofactor evidence="1">
        <name>Mg(2+)</name>
        <dbReference type="ChEBI" id="CHEBI:18420"/>
    </cofactor>
</comment>
<gene>
    <name evidence="4" type="ORF">ACFQ1S_18720</name>
</gene>
<dbReference type="SUPFAM" id="SSF55811">
    <property type="entry name" value="Nudix"/>
    <property type="match status" value="1"/>
</dbReference>
<reference evidence="5" key="1">
    <citation type="journal article" date="2019" name="Int. J. Syst. Evol. Microbiol.">
        <title>The Global Catalogue of Microorganisms (GCM) 10K type strain sequencing project: providing services to taxonomists for standard genome sequencing and annotation.</title>
        <authorList>
            <consortium name="The Broad Institute Genomics Platform"/>
            <consortium name="The Broad Institute Genome Sequencing Center for Infectious Disease"/>
            <person name="Wu L."/>
            <person name="Ma J."/>
        </authorList>
    </citation>
    <scope>NUCLEOTIDE SEQUENCE [LARGE SCALE GENOMIC DNA]</scope>
    <source>
        <strain evidence="5">JCM 31486</strain>
    </source>
</reference>
<evidence type="ECO:0000256" key="1">
    <source>
        <dbReference type="ARBA" id="ARBA00001946"/>
    </source>
</evidence>
<keyword evidence="5" id="KW-1185">Reference proteome</keyword>
<evidence type="ECO:0000256" key="2">
    <source>
        <dbReference type="ARBA" id="ARBA00022801"/>
    </source>
</evidence>
<keyword evidence="2" id="KW-0378">Hydrolase</keyword>
<dbReference type="PANTHER" id="PTHR43046:SF16">
    <property type="entry name" value="ADP-RIBOSE PYROPHOSPHATASE YJHB-RELATED"/>
    <property type="match status" value="1"/>
</dbReference>
<accession>A0ABW3M9K9</accession>
<evidence type="ECO:0000313" key="5">
    <source>
        <dbReference type="Proteomes" id="UP001597045"/>
    </source>
</evidence>
<dbReference type="Proteomes" id="UP001597045">
    <property type="component" value="Unassembled WGS sequence"/>
</dbReference>
<dbReference type="InterPro" id="IPR000086">
    <property type="entry name" value="NUDIX_hydrolase_dom"/>
</dbReference>
<comment type="caution">
    <text evidence="4">The sequence shown here is derived from an EMBL/GenBank/DDBJ whole genome shotgun (WGS) entry which is preliminary data.</text>
</comment>
<dbReference type="InterPro" id="IPR015797">
    <property type="entry name" value="NUDIX_hydrolase-like_dom_sf"/>
</dbReference>
<evidence type="ECO:0000313" key="4">
    <source>
        <dbReference type="EMBL" id="MFD1047431.1"/>
    </source>
</evidence>
<evidence type="ECO:0000259" key="3">
    <source>
        <dbReference type="PROSITE" id="PS51462"/>
    </source>
</evidence>
<dbReference type="EMBL" id="JBHTIS010001068">
    <property type="protein sequence ID" value="MFD1047431.1"/>
    <property type="molecule type" value="Genomic_DNA"/>
</dbReference>
<dbReference type="Gene3D" id="3.90.79.10">
    <property type="entry name" value="Nucleoside Triphosphate Pyrophosphohydrolase"/>
    <property type="match status" value="1"/>
</dbReference>